<evidence type="ECO:0000313" key="7">
    <source>
        <dbReference type="Proteomes" id="UP000664534"/>
    </source>
</evidence>
<dbReference type="OrthoDB" id="4062651at2759"/>
<reference evidence="6" key="1">
    <citation type="submission" date="2021-03" db="EMBL/GenBank/DDBJ databases">
        <authorList>
            <person name="Tagirdzhanova G."/>
        </authorList>
    </citation>
    <scope>NUCLEOTIDE SEQUENCE</scope>
</reference>
<proteinExistence type="inferred from homology"/>
<protein>
    <recommendedName>
        <fullName evidence="5">Protein kinase domain-containing protein</fullName>
    </recommendedName>
</protein>
<dbReference type="Gene3D" id="1.10.510.10">
    <property type="entry name" value="Transferase(Phosphotransferase) domain 1"/>
    <property type="match status" value="1"/>
</dbReference>
<evidence type="ECO:0000256" key="3">
    <source>
        <dbReference type="ARBA" id="ARBA00022840"/>
    </source>
</evidence>
<gene>
    <name evidence="6" type="ORF">IMSHALPRED_003178</name>
</gene>
<keyword evidence="7" id="KW-1185">Reference proteome</keyword>
<evidence type="ECO:0000259" key="5">
    <source>
        <dbReference type="PROSITE" id="PS50011"/>
    </source>
</evidence>
<feature type="domain" description="Protein kinase" evidence="5">
    <location>
        <begin position="72"/>
        <end position="250"/>
    </location>
</feature>
<name>A0A8H3J7H2_9LECA</name>
<dbReference type="PANTHER" id="PTHR45832:SF22">
    <property type="entry name" value="SERINE_THREONINE-PROTEIN KINASE SAMKA-RELATED"/>
    <property type="match status" value="1"/>
</dbReference>
<dbReference type="PROSITE" id="PS50011">
    <property type="entry name" value="PROTEIN_KINASE_DOM"/>
    <property type="match status" value="1"/>
</dbReference>
<feature type="region of interest" description="Disordered" evidence="4">
    <location>
        <begin position="1"/>
        <end position="62"/>
    </location>
</feature>
<dbReference type="InterPro" id="IPR000719">
    <property type="entry name" value="Prot_kinase_dom"/>
</dbReference>
<comment type="caution">
    <text evidence="6">The sequence shown here is derived from an EMBL/GenBank/DDBJ whole genome shotgun (WGS) entry which is preliminary data.</text>
</comment>
<evidence type="ECO:0000256" key="4">
    <source>
        <dbReference type="SAM" id="MobiDB-lite"/>
    </source>
</evidence>
<comment type="similarity">
    <text evidence="1">Belongs to the protein kinase superfamily. STE Ser/Thr protein kinase family. STE20 subfamily.</text>
</comment>
<dbReference type="Proteomes" id="UP000664534">
    <property type="component" value="Unassembled WGS sequence"/>
</dbReference>
<evidence type="ECO:0000313" key="6">
    <source>
        <dbReference type="EMBL" id="CAF9942057.1"/>
    </source>
</evidence>
<keyword evidence="3" id="KW-0067">ATP-binding</keyword>
<evidence type="ECO:0000256" key="1">
    <source>
        <dbReference type="ARBA" id="ARBA00008874"/>
    </source>
</evidence>
<dbReference type="Pfam" id="PF00069">
    <property type="entry name" value="Pkinase"/>
    <property type="match status" value="1"/>
</dbReference>
<dbReference type="GO" id="GO:0004672">
    <property type="term" value="F:protein kinase activity"/>
    <property type="evidence" value="ECO:0007669"/>
    <property type="project" value="InterPro"/>
</dbReference>
<keyword evidence="2" id="KW-0547">Nucleotide-binding</keyword>
<sequence length="250" mass="28219">MDSQNPNRNTQFEMEGLTGLEQSTPLPEPEGHLTAGPQRLQDRQVLKKNAAKRKRSPSPQRAGVLRRPEIRYKYKGMKDESPWESYWKIFQLKFDRFVTVAVQKEPLRKCVIVKRFSESDSQEELRMIHSIRHDHIVTVLETFRFEGSFYVVLERMAISLVQIVASPPYPGEQELAAILGQILGGLAYLASQGLEHGSLSCSNILLSAEGEVKIGIPPSLIPQNFIDMERQRIKNAVATSLPHAALVSET</sequence>
<organism evidence="6 7">
    <name type="scientific">Imshaugia aleurites</name>
    <dbReference type="NCBI Taxonomy" id="172621"/>
    <lineage>
        <taxon>Eukaryota</taxon>
        <taxon>Fungi</taxon>
        <taxon>Dikarya</taxon>
        <taxon>Ascomycota</taxon>
        <taxon>Pezizomycotina</taxon>
        <taxon>Lecanoromycetes</taxon>
        <taxon>OSLEUM clade</taxon>
        <taxon>Lecanoromycetidae</taxon>
        <taxon>Lecanorales</taxon>
        <taxon>Lecanorineae</taxon>
        <taxon>Parmeliaceae</taxon>
        <taxon>Imshaugia</taxon>
    </lineage>
</organism>
<dbReference type="AlphaFoldDB" id="A0A8H3J7H2"/>
<dbReference type="InterPro" id="IPR011009">
    <property type="entry name" value="Kinase-like_dom_sf"/>
</dbReference>
<dbReference type="PANTHER" id="PTHR45832">
    <property type="entry name" value="SERINE/THREONINE-PROTEIN KINASE SAMKA-RELATED-RELATED"/>
    <property type="match status" value="1"/>
</dbReference>
<dbReference type="GO" id="GO:0005524">
    <property type="term" value="F:ATP binding"/>
    <property type="evidence" value="ECO:0007669"/>
    <property type="project" value="UniProtKB-KW"/>
</dbReference>
<dbReference type="EMBL" id="CAJPDT010000166">
    <property type="protein sequence ID" value="CAF9942057.1"/>
    <property type="molecule type" value="Genomic_DNA"/>
</dbReference>
<accession>A0A8H3J7H2</accession>
<evidence type="ECO:0000256" key="2">
    <source>
        <dbReference type="ARBA" id="ARBA00022741"/>
    </source>
</evidence>
<feature type="compositionally biased region" description="Polar residues" evidence="4">
    <location>
        <begin position="1"/>
        <end position="12"/>
    </location>
</feature>
<dbReference type="InterPro" id="IPR051931">
    <property type="entry name" value="PAK3-like"/>
</dbReference>
<dbReference type="SUPFAM" id="SSF56112">
    <property type="entry name" value="Protein kinase-like (PK-like)"/>
    <property type="match status" value="1"/>
</dbReference>